<evidence type="ECO:0000256" key="3">
    <source>
        <dbReference type="ARBA" id="ARBA00023163"/>
    </source>
</evidence>
<evidence type="ECO:0000259" key="4">
    <source>
        <dbReference type="PROSITE" id="PS51077"/>
    </source>
</evidence>
<name>A0A0P1IUX3_9RHOB</name>
<dbReference type="InterPro" id="IPR036390">
    <property type="entry name" value="WH_DNA-bd_sf"/>
</dbReference>
<accession>A0A0P1IUX3</accession>
<dbReference type="GO" id="GO:0045892">
    <property type="term" value="P:negative regulation of DNA-templated transcription"/>
    <property type="evidence" value="ECO:0007669"/>
    <property type="project" value="TreeGrafter"/>
</dbReference>
<feature type="domain" description="HTH iclR-type" evidence="4">
    <location>
        <begin position="8"/>
        <end position="70"/>
    </location>
</feature>
<dbReference type="Proteomes" id="UP000051184">
    <property type="component" value="Unassembled WGS sequence"/>
</dbReference>
<dbReference type="GO" id="GO:0003700">
    <property type="term" value="F:DNA-binding transcription factor activity"/>
    <property type="evidence" value="ECO:0007669"/>
    <property type="project" value="TreeGrafter"/>
</dbReference>
<evidence type="ECO:0000256" key="1">
    <source>
        <dbReference type="ARBA" id="ARBA00023015"/>
    </source>
</evidence>
<dbReference type="SUPFAM" id="SSF46785">
    <property type="entry name" value="Winged helix' DNA-binding domain"/>
    <property type="match status" value="1"/>
</dbReference>
<protein>
    <submittedName>
        <fullName evidence="6">Transcriptional regulator KdgR</fullName>
    </submittedName>
</protein>
<dbReference type="InterPro" id="IPR029016">
    <property type="entry name" value="GAF-like_dom_sf"/>
</dbReference>
<evidence type="ECO:0000256" key="2">
    <source>
        <dbReference type="ARBA" id="ARBA00023125"/>
    </source>
</evidence>
<dbReference type="PROSITE" id="PS51078">
    <property type="entry name" value="ICLR_ED"/>
    <property type="match status" value="1"/>
</dbReference>
<keyword evidence="3" id="KW-0804">Transcription</keyword>
<gene>
    <name evidence="6" type="primary">kdgR_4</name>
    <name evidence="6" type="ORF">TA5114_03177</name>
</gene>
<evidence type="ECO:0000259" key="5">
    <source>
        <dbReference type="PROSITE" id="PS51078"/>
    </source>
</evidence>
<keyword evidence="2" id="KW-0238">DNA-binding</keyword>
<dbReference type="InterPro" id="IPR005471">
    <property type="entry name" value="Tscrpt_reg_IclR_N"/>
</dbReference>
<dbReference type="InterPro" id="IPR014757">
    <property type="entry name" value="Tscrpt_reg_IclR_C"/>
</dbReference>
<sequence length="255" mass="28232">MKRDSNKSSTVLKAFHVLEAVSAQRTPASAAELARELGMDRVTVYRMLRTIADAGYLVMDPATKRFSLSGRILTLAAPLLESDDHGRQVDALLERVAQRTGETCHYSELSGSETLLTRRAKGQQLVAVDFQIGKRCELHATSVGKAILAFQEADFIEDYMKLDLVSYTPHTIAAPEGLRKELQTVREKQIGFDYEELSEGMNCVAVPVPSMMGKVEAGISISGPAFRLTKRRLQELADIMLSEVEVFKRNRGADL</sequence>
<dbReference type="EMBL" id="CYUE01000022">
    <property type="protein sequence ID" value="CUK27349.1"/>
    <property type="molecule type" value="Genomic_DNA"/>
</dbReference>
<dbReference type="RefSeq" id="WP_058316606.1">
    <property type="nucleotide sequence ID" value="NZ_CYTO01000007.1"/>
</dbReference>
<feature type="domain" description="IclR-ED" evidence="5">
    <location>
        <begin position="71"/>
        <end position="253"/>
    </location>
</feature>
<proteinExistence type="predicted"/>
<evidence type="ECO:0000313" key="6">
    <source>
        <dbReference type="EMBL" id="CUK27349.1"/>
    </source>
</evidence>
<organism evidence="6 7">
    <name type="scientific">Cognatishimia activa</name>
    <dbReference type="NCBI Taxonomy" id="1715691"/>
    <lineage>
        <taxon>Bacteria</taxon>
        <taxon>Pseudomonadati</taxon>
        <taxon>Pseudomonadota</taxon>
        <taxon>Alphaproteobacteria</taxon>
        <taxon>Rhodobacterales</taxon>
        <taxon>Paracoccaceae</taxon>
        <taxon>Cognatishimia</taxon>
    </lineage>
</organism>
<dbReference type="STRING" id="1715691.TA5113_00642"/>
<dbReference type="GO" id="GO:0003677">
    <property type="term" value="F:DNA binding"/>
    <property type="evidence" value="ECO:0007669"/>
    <property type="project" value="UniProtKB-KW"/>
</dbReference>
<keyword evidence="1" id="KW-0805">Transcription regulation</keyword>
<reference evidence="7" key="1">
    <citation type="submission" date="2015-09" db="EMBL/GenBank/DDBJ databases">
        <authorList>
            <person name="Rodrigo-Torres Lidia"/>
            <person name="Arahal R.David."/>
        </authorList>
    </citation>
    <scope>NUCLEOTIDE SEQUENCE [LARGE SCALE GENOMIC DNA]</scope>
    <source>
        <strain evidence="7">CECT 5114</strain>
    </source>
</reference>
<dbReference type="OrthoDB" id="6811967at2"/>
<dbReference type="PROSITE" id="PS51077">
    <property type="entry name" value="HTH_ICLR"/>
    <property type="match status" value="1"/>
</dbReference>
<dbReference type="Pfam" id="PF01614">
    <property type="entry name" value="IclR_C"/>
    <property type="match status" value="1"/>
</dbReference>
<dbReference type="PANTHER" id="PTHR30136:SF35">
    <property type="entry name" value="HTH-TYPE TRANSCRIPTIONAL REGULATOR RV1719"/>
    <property type="match status" value="1"/>
</dbReference>
<dbReference type="SMART" id="SM00346">
    <property type="entry name" value="HTH_ICLR"/>
    <property type="match status" value="1"/>
</dbReference>
<dbReference type="InterPro" id="IPR050707">
    <property type="entry name" value="HTH_MetabolicPath_Reg"/>
</dbReference>
<evidence type="ECO:0000313" key="7">
    <source>
        <dbReference type="Proteomes" id="UP000051184"/>
    </source>
</evidence>
<dbReference type="PANTHER" id="PTHR30136">
    <property type="entry name" value="HELIX-TURN-HELIX TRANSCRIPTIONAL REGULATOR, ICLR FAMILY"/>
    <property type="match status" value="1"/>
</dbReference>
<dbReference type="Pfam" id="PF09339">
    <property type="entry name" value="HTH_IclR"/>
    <property type="match status" value="1"/>
</dbReference>
<keyword evidence="7" id="KW-1185">Reference proteome</keyword>
<dbReference type="InterPro" id="IPR036388">
    <property type="entry name" value="WH-like_DNA-bd_sf"/>
</dbReference>
<dbReference type="AlphaFoldDB" id="A0A0P1IUX3"/>
<dbReference type="Gene3D" id="3.30.450.40">
    <property type="match status" value="1"/>
</dbReference>
<dbReference type="SUPFAM" id="SSF55781">
    <property type="entry name" value="GAF domain-like"/>
    <property type="match status" value="1"/>
</dbReference>
<dbReference type="Gene3D" id="1.10.10.10">
    <property type="entry name" value="Winged helix-like DNA-binding domain superfamily/Winged helix DNA-binding domain"/>
    <property type="match status" value="1"/>
</dbReference>